<dbReference type="GO" id="GO:0008270">
    <property type="term" value="F:zinc ion binding"/>
    <property type="evidence" value="ECO:0007669"/>
    <property type="project" value="InterPro"/>
</dbReference>
<dbReference type="InterPro" id="IPR036589">
    <property type="entry name" value="HCY_dom_sf"/>
</dbReference>
<evidence type="ECO:0000313" key="9">
    <source>
        <dbReference type="Proteomes" id="UP001465755"/>
    </source>
</evidence>
<dbReference type="PROSITE" id="PS50970">
    <property type="entry name" value="HCY"/>
    <property type="match status" value="1"/>
</dbReference>
<dbReference type="InterPro" id="IPR003726">
    <property type="entry name" value="HCY_dom"/>
</dbReference>
<comment type="cofactor">
    <cofactor evidence="5">
        <name>Zn(2+)</name>
        <dbReference type="ChEBI" id="CHEBI:29105"/>
    </cofactor>
    <text evidence="5">Binds 1 zinc ion per subunit.</text>
</comment>
<evidence type="ECO:0000259" key="7">
    <source>
        <dbReference type="PROSITE" id="PS50970"/>
    </source>
</evidence>
<dbReference type="AlphaFoldDB" id="A0AAW1P6P3"/>
<dbReference type="Proteomes" id="UP001465755">
    <property type="component" value="Unassembled WGS sequence"/>
</dbReference>
<reference evidence="8 9" key="1">
    <citation type="journal article" date="2024" name="Nat. Commun.">
        <title>Phylogenomics reveals the evolutionary origins of lichenization in chlorophyte algae.</title>
        <authorList>
            <person name="Puginier C."/>
            <person name="Libourel C."/>
            <person name="Otte J."/>
            <person name="Skaloud P."/>
            <person name="Haon M."/>
            <person name="Grisel S."/>
            <person name="Petersen M."/>
            <person name="Berrin J.G."/>
            <person name="Delaux P.M."/>
            <person name="Dal Grande F."/>
            <person name="Keller J."/>
        </authorList>
    </citation>
    <scope>NUCLEOTIDE SEQUENCE [LARGE SCALE GENOMIC DNA]</scope>
    <source>
        <strain evidence="8 9">SAG 2036</strain>
    </source>
</reference>
<feature type="binding site" evidence="5 6">
    <location>
        <position position="239"/>
    </location>
    <ligand>
        <name>Zn(2+)</name>
        <dbReference type="ChEBI" id="CHEBI:29105"/>
    </ligand>
</feature>
<accession>A0AAW1P6P3</accession>
<dbReference type="FunFam" id="3.20.20.330:FF:000002">
    <property type="entry name" value="Homocysteine S-methyltransferase"/>
    <property type="match status" value="1"/>
</dbReference>
<dbReference type="PANTHER" id="PTHR46015">
    <property type="entry name" value="ZGC:172121"/>
    <property type="match status" value="1"/>
</dbReference>
<gene>
    <name evidence="8" type="ORF">WJX73_000567</name>
</gene>
<feature type="binding site" evidence="5 6">
    <location>
        <position position="314"/>
    </location>
    <ligand>
        <name>Zn(2+)</name>
        <dbReference type="ChEBI" id="CHEBI:29105"/>
    </ligand>
</feature>
<dbReference type="PIRSF" id="PIRSF037505">
    <property type="entry name" value="Betaine_HMT"/>
    <property type="match status" value="1"/>
</dbReference>
<name>A0AAW1P6P3_9CHLO</name>
<dbReference type="InterPro" id="IPR017226">
    <property type="entry name" value="BHMT-like"/>
</dbReference>
<dbReference type="InterPro" id="IPR051486">
    <property type="entry name" value="Hcy_S-methyltransferase"/>
</dbReference>
<dbReference type="EMBL" id="JALJOQ010000029">
    <property type="protein sequence ID" value="KAK9807911.1"/>
    <property type="molecule type" value="Genomic_DNA"/>
</dbReference>
<dbReference type="SUPFAM" id="SSF82282">
    <property type="entry name" value="Homocysteine S-methyltransferase"/>
    <property type="match status" value="1"/>
</dbReference>
<sequence length="332" mass="35797">MSTRSSPFTDLLKQPGRRAVVLDGGLATELEHQGQDLSQGDLWSARLLAENPEAVQQVHRAYYAAGADVATTCSYQASHQGFAQAGYAQDAADELMRRSVQLADAARCSMHDHTSNSPGRRLVAFSCGTYGAVSADGTEYDGNFADKVTVEQLMDFHMRRLEAVAHETAIDLVAFETIPCAKELEAIARLARTQALPAPAWVSVSCKDDSHTCHGEDFAASCLPLLIDCDAIVAVGFNCTAPRHIVPLLHNARCALEQHRAQSRKLLLAYPNSGEGYVSSQQGWDGMPDLTAEQYGSAARQWVAAGARLIGGCCRTTPDHIRGVAANVIDHF</sequence>
<keyword evidence="4 5" id="KW-0862">Zinc</keyword>
<dbReference type="NCBIfam" id="NF007020">
    <property type="entry name" value="PRK09485.1"/>
    <property type="match status" value="1"/>
</dbReference>
<evidence type="ECO:0000313" key="8">
    <source>
        <dbReference type="EMBL" id="KAK9807911.1"/>
    </source>
</evidence>
<feature type="domain" description="Hcy-binding" evidence="7">
    <location>
        <begin position="8"/>
        <end position="328"/>
    </location>
</feature>
<evidence type="ECO:0000256" key="2">
    <source>
        <dbReference type="ARBA" id="ARBA00022679"/>
    </source>
</evidence>
<evidence type="ECO:0000256" key="6">
    <source>
        <dbReference type="PROSITE-ProRule" id="PRU00333"/>
    </source>
</evidence>
<keyword evidence="9" id="KW-1185">Reference proteome</keyword>
<keyword evidence="3 5" id="KW-0479">Metal-binding</keyword>
<feature type="binding site" evidence="5 6">
    <location>
        <position position="313"/>
    </location>
    <ligand>
        <name>Zn(2+)</name>
        <dbReference type="ChEBI" id="CHEBI:29105"/>
    </ligand>
</feature>
<protein>
    <recommendedName>
        <fullName evidence="7">Hcy-binding domain-containing protein</fullName>
    </recommendedName>
</protein>
<keyword evidence="2 6" id="KW-0808">Transferase</keyword>
<dbReference type="PANTHER" id="PTHR46015:SF1">
    <property type="entry name" value="HOMOCYSTEINE S-METHYLTRANSFERASE-LIKE ISOFORM 1"/>
    <property type="match status" value="1"/>
</dbReference>
<dbReference type="Gene3D" id="3.20.20.330">
    <property type="entry name" value="Homocysteine-binding-like domain"/>
    <property type="match status" value="1"/>
</dbReference>
<proteinExistence type="predicted"/>
<dbReference type="GO" id="GO:0008898">
    <property type="term" value="F:S-adenosylmethionine-homocysteine S-methyltransferase activity"/>
    <property type="evidence" value="ECO:0007669"/>
    <property type="project" value="TreeGrafter"/>
</dbReference>
<evidence type="ECO:0000256" key="5">
    <source>
        <dbReference type="PIRSR" id="PIRSR037505-2"/>
    </source>
</evidence>
<evidence type="ECO:0000256" key="3">
    <source>
        <dbReference type="ARBA" id="ARBA00022723"/>
    </source>
</evidence>
<dbReference type="GO" id="GO:0033528">
    <property type="term" value="P:S-methylmethionine cycle"/>
    <property type="evidence" value="ECO:0007669"/>
    <property type="project" value="TreeGrafter"/>
</dbReference>
<keyword evidence="1 6" id="KW-0489">Methyltransferase</keyword>
<dbReference type="GO" id="GO:0009086">
    <property type="term" value="P:methionine biosynthetic process"/>
    <property type="evidence" value="ECO:0007669"/>
    <property type="project" value="InterPro"/>
</dbReference>
<dbReference type="Pfam" id="PF02574">
    <property type="entry name" value="S-methyl_trans"/>
    <property type="match status" value="1"/>
</dbReference>
<comment type="caution">
    <text evidence="8">The sequence shown here is derived from an EMBL/GenBank/DDBJ whole genome shotgun (WGS) entry which is preliminary data.</text>
</comment>
<dbReference type="GO" id="GO:0032259">
    <property type="term" value="P:methylation"/>
    <property type="evidence" value="ECO:0007669"/>
    <property type="project" value="UniProtKB-KW"/>
</dbReference>
<organism evidence="8 9">
    <name type="scientific">Symbiochloris irregularis</name>
    <dbReference type="NCBI Taxonomy" id="706552"/>
    <lineage>
        <taxon>Eukaryota</taxon>
        <taxon>Viridiplantae</taxon>
        <taxon>Chlorophyta</taxon>
        <taxon>core chlorophytes</taxon>
        <taxon>Trebouxiophyceae</taxon>
        <taxon>Trebouxiales</taxon>
        <taxon>Trebouxiaceae</taxon>
        <taxon>Symbiochloris</taxon>
    </lineage>
</organism>
<evidence type="ECO:0000256" key="4">
    <source>
        <dbReference type="ARBA" id="ARBA00022833"/>
    </source>
</evidence>
<evidence type="ECO:0000256" key="1">
    <source>
        <dbReference type="ARBA" id="ARBA00022603"/>
    </source>
</evidence>